<feature type="compositionally biased region" description="Pro residues" evidence="1">
    <location>
        <begin position="200"/>
        <end position="215"/>
    </location>
</feature>
<accession>A0A067MD52</accession>
<proteinExistence type="predicted"/>
<dbReference type="AlphaFoldDB" id="A0A067MD52"/>
<reference evidence="3" key="1">
    <citation type="journal article" date="2014" name="Proc. Natl. Acad. Sci. U.S.A.">
        <title>Extensive sampling of basidiomycete genomes demonstrates inadequacy of the white-rot/brown-rot paradigm for wood decay fungi.</title>
        <authorList>
            <person name="Riley R."/>
            <person name="Salamov A.A."/>
            <person name="Brown D.W."/>
            <person name="Nagy L.G."/>
            <person name="Floudas D."/>
            <person name="Held B.W."/>
            <person name="Levasseur A."/>
            <person name="Lombard V."/>
            <person name="Morin E."/>
            <person name="Otillar R."/>
            <person name="Lindquist E.A."/>
            <person name="Sun H."/>
            <person name="LaButti K.M."/>
            <person name="Schmutz J."/>
            <person name="Jabbour D."/>
            <person name="Luo H."/>
            <person name="Baker S.E."/>
            <person name="Pisabarro A.G."/>
            <person name="Walton J.D."/>
            <person name="Blanchette R.A."/>
            <person name="Henrissat B."/>
            <person name="Martin F."/>
            <person name="Cullen D."/>
            <person name="Hibbett D.S."/>
            <person name="Grigoriev I.V."/>
        </authorList>
    </citation>
    <scope>NUCLEOTIDE SEQUENCE [LARGE SCALE GENOMIC DNA]</scope>
    <source>
        <strain evidence="3">FD-172 SS1</strain>
    </source>
</reference>
<dbReference type="InParanoid" id="A0A067MD52"/>
<feature type="region of interest" description="Disordered" evidence="1">
    <location>
        <begin position="200"/>
        <end position="241"/>
    </location>
</feature>
<evidence type="ECO:0000313" key="3">
    <source>
        <dbReference type="Proteomes" id="UP000027195"/>
    </source>
</evidence>
<organism evidence="2 3">
    <name type="scientific">Botryobasidium botryosum (strain FD-172 SS1)</name>
    <dbReference type="NCBI Taxonomy" id="930990"/>
    <lineage>
        <taxon>Eukaryota</taxon>
        <taxon>Fungi</taxon>
        <taxon>Dikarya</taxon>
        <taxon>Basidiomycota</taxon>
        <taxon>Agaricomycotina</taxon>
        <taxon>Agaricomycetes</taxon>
        <taxon>Cantharellales</taxon>
        <taxon>Botryobasidiaceae</taxon>
        <taxon>Botryobasidium</taxon>
    </lineage>
</organism>
<evidence type="ECO:0000313" key="2">
    <source>
        <dbReference type="EMBL" id="KDQ09516.1"/>
    </source>
</evidence>
<feature type="region of interest" description="Disordered" evidence="1">
    <location>
        <begin position="161"/>
        <end position="180"/>
    </location>
</feature>
<dbReference type="HOGENOM" id="CLU_705946_0_0_1"/>
<dbReference type="EMBL" id="KL198077">
    <property type="protein sequence ID" value="KDQ09516.1"/>
    <property type="molecule type" value="Genomic_DNA"/>
</dbReference>
<feature type="compositionally biased region" description="Low complexity" evidence="1">
    <location>
        <begin position="169"/>
        <end position="178"/>
    </location>
</feature>
<sequence length="391" mass="41071">MFSVVDQSFNGLGANGLPSATTNLSALSNNRAPLDLSQVMVSCDDFPPALVHALAQVQRLTQDPQSQLYGTTFSPVMMSSAPIQSALTLLPAPGTVAKPSAAPLPPVSLPQEKTLATPAAPRDVTPTSDDLDHSAFYDLLFGNDAEDAQSTASDEDLASLFGESRESSPEPVSAPAASGFSLALPSQPTRLALPAVAAPKPTPVALPPTPKPTVPNTPAARPAKRSAVPAPAKSVKKAAGSNVESAIYIDSDSEDEVPLRLIVQRTPRVHARSARPHSVSSSAAYPTPSPSSRKGSASSRSPMLLTTPLASPQSKSRDLQQSRKRRREDDAVVAQVSAQPARKVVRRATGASTLPSPPITPTKRFAMPPVDEVEEDMSMYTSFHVQSSRRG</sequence>
<dbReference type="Proteomes" id="UP000027195">
    <property type="component" value="Unassembled WGS sequence"/>
</dbReference>
<gene>
    <name evidence="2" type="ORF">BOTBODRAFT_69072</name>
</gene>
<feature type="compositionally biased region" description="Low complexity" evidence="1">
    <location>
        <begin position="216"/>
        <end position="239"/>
    </location>
</feature>
<feature type="region of interest" description="Disordered" evidence="1">
    <location>
        <begin position="268"/>
        <end position="365"/>
    </location>
</feature>
<feature type="compositionally biased region" description="Low complexity" evidence="1">
    <location>
        <begin position="278"/>
        <end position="302"/>
    </location>
</feature>
<evidence type="ECO:0000256" key="1">
    <source>
        <dbReference type="SAM" id="MobiDB-lite"/>
    </source>
</evidence>
<protein>
    <submittedName>
        <fullName evidence="2">Uncharacterized protein</fullName>
    </submittedName>
</protein>
<keyword evidence="3" id="KW-1185">Reference proteome</keyword>
<name>A0A067MD52_BOTB1</name>